<dbReference type="InterPro" id="IPR049250">
    <property type="entry name" value="DUF6883"/>
</dbReference>
<dbReference type="OrthoDB" id="5801353at2"/>
<evidence type="ECO:0000313" key="3">
    <source>
        <dbReference type="Proteomes" id="UP000184315"/>
    </source>
</evidence>
<dbReference type="STRING" id="671072.PL921480100"/>
<proteinExistence type="predicted"/>
<accession>A0A1J1LUV0</accession>
<gene>
    <name evidence="2" type="ORF">PL921480100</name>
</gene>
<dbReference type="RefSeq" id="WP_072717116.1">
    <property type="nucleotide sequence ID" value="NZ_LN889764.1"/>
</dbReference>
<evidence type="ECO:0000259" key="1">
    <source>
        <dbReference type="Pfam" id="PF21814"/>
    </source>
</evidence>
<name>A0A1J1LUV0_9CYAN</name>
<dbReference type="EMBL" id="CZDF01000188">
    <property type="protein sequence ID" value="CUR35990.1"/>
    <property type="molecule type" value="Genomic_DNA"/>
</dbReference>
<dbReference type="Proteomes" id="UP000184315">
    <property type="component" value="Unassembled WGS sequence"/>
</dbReference>
<feature type="domain" description="DUF6883" evidence="1">
    <location>
        <begin position="3"/>
        <end position="109"/>
    </location>
</feature>
<keyword evidence="3" id="KW-1185">Reference proteome</keyword>
<organism evidence="2 3">
    <name type="scientific">Planktothrix tepida PCC 9214</name>
    <dbReference type="NCBI Taxonomy" id="671072"/>
    <lineage>
        <taxon>Bacteria</taxon>
        <taxon>Bacillati</taxon>
        <taxon>Cyanobacteriota</taxon>
        <taxon>Cyanophyceae</taxon>
        <taxon>Oscillatoriophycideae</taxon>
        <taxon>Oscillatoriales</taxon>
        <taxon>Microcoleaceae</taxon>
        <taxon>Planktothrix</taxon>
    </lineage>
</organism>
<protein>
    <recommendedName>
        <fullName evidence="1">DUF6883 domain-containing protein</fullName>
    </recommendedName>
</protein>
<evidence type="ECO:0000313" key="2">
    <source>
        <dbReference type="EMBL" id="CUR35990.1"/>
    </source>
</evidence>
<dbReference type="Pfam" id="PF21814">
    <property type="entry name" value="DUF6883"/>
    <property type="match status" value="1"/>
</dbReference>
<sequence length="111" mass="12432">MKLPNGHLADLGNKIEEYSLNLNHQAGKNKAILFASKLGITLENAGLLKQALKEAAINKDVVIHKTNEYGTHYNMKFWLQTAVGKSLILAAWIVREGENFPRLTNCYPVKK</sequence>
<reference evidence="3" key="1">
    <citation type="submission" date="2015-10" db="EMBL/GenBank/DDBJ databases">
        <authorList>
            <person name="Regsiter A."/>
            <person name="william w."/>
        </authorList>
    </citation>
    <scope>NUCLEOTIDE SEQUENCE [LARGE SCALE GENOMIC DNA]</scope>
</reference>
<dbReference type="AlphaFoldDB" id="A0A1J1LUV0"/>